<evidence type="ECO:0000313" key="2">
    <source>
        <dbReference type="WBParaSite" id="PSAMB.scaffold4908size13178.g25473.t1"/>
    </source>
</evidence>
<dbReference type="AlphaFoldDB" id="A0A914WP95"/>
<reference evidence="2" key="1">
    <citation type="submission" date="2022-11" db="UniProtKB">
        <authorList>
            <consortium name="WormBaseParasite"/>
        </authorList>
    </citation>
    <scope>IDENTIFICATION</scope>
</reference>
<dbReference type="Gene3D" id="1.10.10.10">
    <property type="entry name" value="Winged helix-like DNA-binding domain superfamily/Winged helix DNA-binding domain"/>
    <property type="match status" value="1"/>
</dbReference>
<sequence length="368" mass="41788">MRKQLKHQQLVSEVLQQLSSRFKPEVHLIKMQQMTAAFVKLARRIGWSCKYTTVLTRSTFPAQLPRLEIEQAVFDLLDVKLVKEHHIFKHESKAQLLTLLGIRLQDTTAQAVMRFKSKLCSATRRAMCCVPPSVCDFKLTKTPRYPVQDFLSQELVHSVLRKRPHKENVILLHDNAPPHCNSGSACRAKKKSDEIAMAKVGSSINTKLSREDKWKELKQGLRDLCPANRNGTNLARIYSLCNRVDGGLVAQHLERFKKEFSLSPARRVLTCAAFIDTLNIPSELILFVQYTHLLTRYKSSGLFRIQLLELIGGDCRKSSSTESSSSTKKDMVLETSDLPDGTTIRLNTSFISKKLEVDLAKLMLRTNP</sequence>
<dbReference type="Proteomes" id="UP000887566">
    <property type="component" value="Unplaced"/>
</dbReference>
<accession>A0A914WP95</accession>
<organism evidence="1 2">
    <name type="scientific">Plectus sambesii</name>
    <dbReference type="NCBI Taxonomy" id="2011161"/>
    <lineage>
        <taxon>Eukaryota</taxon>
        <taxon>Metazoa</taxon>
        <taxon>Ecdysozoa</taxon>
        <taxon>Nematoda</taxon>
        <taxon>Chromadorea</taxon>
        <taxon>Plectida</taxon>
        <taxon>Plectina</taxon>
        <taxon>Plectoidea</taxon>
        <taxon>Plectidae</taxon>
        <taxon>Plectus</taxon>
    </lineage>
</organism>
<name>A0A914WP95_9BILA</name>
<dbReference type="InterPro" id="IPR036388">
    <property type="entry name" value="WH-like_DNA-bd_sf"/>
</dbReference>
<proteinExistence type="predicted"/>
<protein>
    <submittedName>
        <fullName evidence="2">Transposase</fullName>
    </submittedName>
</protein>
<evidence type="ECO:0000313" key="1">
    <source>
        <dbReference type="Proteomes" id="UP000887566"/>
    </source>
</evidence>
<dbReference type="WBParaSite" id="PSAMB.scaffold4908size13178.g25473.t1">
    <property type="protein sequence ID" value="PSAMB.scaffold4908size13178.g25473.t1"/>
    <property type="gene ID" value="PSAMB.scaffold4908size13178.g25473"/>
</dbReference>
<keyword evidence="1" id="KW-1185">Reference proteome</keyword>